<dbReference type="Proteomes" id="UP000547528">
    <property type="component" value="Unassembled WGS sequence"/>
</dbReference>
<name>A0A7W5TTJ3_9MICC</name>
<evidence type="ECO:0000313" key="2">
    <source>
        <dbReference type="Proteomes" id="UP000547528"/>
    </source>
</evidence>
<dbReference type="EMBL" id="JACIBT010000001">
    <property type="protein sequence ID" value="MBB3667243.1"/>
    <property type="molecule type" value="Genomic_DNA"/>
</dbReference>
<keyword evidence="2" id="KW-1185">Reference proteome</keyword>
<reference evidence="1 2" key="1">
    <citation type="submission" date="2020-08" db="EMBL/GenBank/DDBJ databases">
        <title>Sequencing the genomes of 1000 actinobacteria strains.</title>
        <authorList>
            <person name="Klenk H.-P."/>
        </authorList>
    </citation>
    <scope>NUCLEOTIDE SEQUENCE [LARGE SCALE GENOMIC DNA]</scope>
    <source>
        <strain evidence="1 2">DSM 28238</strain>
    </source>
</reference>
<gene>
    <name evidence="1" type="ORF">FHX47_000836</name>
</gene>
<dbReference type="SUPFAM" id="SSF53756">
    <property type="entry name" value="UDP-Glycosyltransferase/glycogen phosphorylase"/>
    <property type="match status" value="1"/>
</dbReference>
<comment type="caution">
    <text evidence="1">The sequence shown here is derived from an EMBL/GenBank/DDBJ whole genome shotgun (WGS) entry which is preliminary data.</text>
</comment>
<evidence type="ECO:0008006" key="3">
    <source>
        <dbReference type="Google" id="ProtNLM"/>
    </source>
</evidence>
<protein>
    <recommendedName>
        <fullName evidence="3">Glycosyltransferase family 1 protein</fullName>
    </recommendedName>
</protein>
<sequence length="400" mass="44188">MSRISDLRRRAGRIYRRATGSDVDALHAELSELAGEVSALSAKVQQLDPDPLEQTDVAILSDLRLPGGTTASIAEEVRAQSAAGMSSALIHAQSQTTKTMVGFSSHIQKVMTLDDVHIVSARARLHTSLLVIRHPRVIETAAAQFTGITAERVVIVANHPAVDAAGTWHYHVQQTDDRVRELFGVDPVWAPISPVVRQSLAAQQTAVRVAEQDWVNIFGTVPELAARSGFVAEVPVLGRHSRPQREKWPDTAEDLLAAYPDTGQRRVEILGGAEIPEQILGRLPEAWHVQPFGAEDPQRFLARVDFWVYMHHPQWREAFGRAIIEALAAGCVVVLPPYLRDIFADAAVYTEPAGVQTTVTEFWQSRQMFLEQSRRAQQFAAQFGPGTHLLRLKDYGVSDD</sequence>
<proteinExistence type="predicted"/>
<organism evidence="1 2">
    <name type="scientific">Garicola koreensis</name>
    <dbReference type="NCBI Taxonomy" id="1262554"/>
    <lineage>
        <taxon>Bacteria</taxon>
        <taxon>Bacillati</taxon>
        <taxon>Actinomycetota</taxon>
        <taxon>Actinomycetes</taxon>
        <taxon>Micrococcales</taxon>
        <taxon>Micrococcaceae</taxon>
        <taxon>Garicola</taxon>
    </lineage>
</organism>
<dbReference type="AlphaFoldDB" id="A0A7W5TTJ3"/>
<accession>A0A7W5TTJ3</accession>
<evidence type="ECO:0000313" key="1">
    <source>
        <dbReference type="EMBL" id="MBB3667243.1"/>
    </source>
</evidence>
<dbReference type="RefSeq" id="WP_183357587.1">
    <property type="nucleotide sequence ID" value="NZ_BAABKR010000001.1"/>
</dbReference>
<dbReference type="Gene3D" id="3.40.50.2000">
    <property type="entry name" value="Glycogen Phosphorylase B"/>
    <property type="match status" value="1"/>
</dbReference>